<comment type="subcellular location">
    <subcellularLocation>
        <location evidence="1">Mitochondrion</location>
    </subcellularLocation>
</comment>
<dbReference type="OrthoDB" id="5532350at2759"/>
<dbReference type="SUPFAM" id="SSF64602">
    <property type="entry name" value="F1 ATPase inhibitor, IF1, C-terminal domain"/>
    <property type="match status" value="1"/>
</dbReference>
<sequence>MLRTTSTAAIRAFRPVQLSAVTRRHNTTGSFSEKEKAEEAKYIRAKEAEQIKKLREELAKKQKEVDDLKAGKK</sequence>
<evidence type="ECO:0000256" key="5">
    <source>
        <dbReference type="SAM" id="Coils"/>
    </source>
</evidence>
<comment type="similarity">
    <text evidence="2 4">Belongs to the ATPase inhibitor family.</text>
</comment>
<keyword evidence="3" id="KW-0496">Mitochondrion</keyword>
<dbReference type="GO" id="GO:0005739">
    <property type="term" value="C:mitochondrion"/>
    <property type="evidence" value="ECO:0007669"/>
    <property type="project" value="UniProtKB-SubCell"/>
</dbReference>
<keyword evidence="7" id="KW-1185">Reference proteome</keyword>
<comment type="caution">
    <text evidence="6">The sequence shown here is derived from an EMBL/GenBank/DDBJ whole genome shotgun (WGS) entry which is preliminary data.</text>
</comment>
<comment type="function">
    <text evidence="4">Inhibits the enzyme activity of ATPase.</text>
</comment>
<feature type="coiled-coil region" evidence="5">
    <location>
        <begin position="37"/>
        <end position="71"/>
    </location>
</feature>
<evidence type="ECO:0000313" key="6">
    <source>
        <dbReference type="EMBL" id="KAF9995824.1"/>
    </source>
</evidence>
<dbReference type="Gene3D" id="1.20.5.500">
    <property type="entry name" value="Single helix bin"/>
    <property type="match status" value="1"/>
</dbReference>
<evidence type="ECO:0000256" key="4">
    <source>
        <dbReference type="RuleBase" id="RU368087"/>
    </source>
</evidence>
<evidence type="ECO:0000256" key="3">
    <source>
        <dbReference type="ARBA" id="ARBA00023128"/>
    </source>
</evidence>
<organism evidence="6 7">
    <name type="scientific">Modicella reniformis</name>
    <dbReference type="NCBI Taxonomy" id="1440133"/>
    <lineage>
        <taxon>Eukaryota</taxon>
        <taxon>Fungi</taxon>
        <taxon>Fungi incertae sedis</taxon>
        <taxon>Mucoromycota</taxon>
        <taxon>Mortierellomycotina</taxon>
        <taxon>Mortierellomycetes</taxon>
        <taxon>Mortierellales</taxon>
        <taxon>Mortierellaceae</taxon>
        <taxon>Modicella</taxon>
    </lineage>
</organism>
<keyword evidence="5" id="KW-0175">Coiled coil</keyword>
<evidence type="ECO:0000256" key="1">
    <source>
        <dbReference type="ARBA" id="ARBA00004173"/>
    </source>
</evidence>
<gene>
    <name evidence="6" type="ORF">BGZ65_008556</name>
</gene>
<evidence type="ECO:0000313" key="7">
    <source>
        <dbReference type="Proteomes" id="UP000749646"/>
    </source>
</evidence>
<evidence type="ECO:0000256" key="2">
    <source>
        <dbReference type="ARBA" id="ARBA00010901"/>
    </source>
</evidence>
<dbReference type="Pfam" id="PF04568">
    <property type="entry name" value="IATP"/>
    <property type="match status" value="1"/>
</dbReference>
<dbReference type="EMBL" id="JAAAHW010001277">
    <property type="protein sequence ID" value="KAF9995824.1"/>
    <property type="molecule type" value="Genomic_DNA"/>
</dbReference>
<proteinExistence type="inferred from homology"/>
<accession>A0A9P6SS82</accession>
<dbReference type="AlphaFoldDB" id="A0A9P6SS82"/>
<dbReference type="InterPro" id="IPR007648">
    <property type="entry name" value="ATPase_inhibitor_mt"/>
</dbReference>
<dbReference type="Proteomes" id="UP000749646">
    <property type="component" value="Unassembled WGS sequence"/>
</dbReference>
<protein>
    <recommendedName>
        <fullName evidence="4">ATPase inhibitor, mitochondrial</fullName>
    </recommendedName>
</protein>
<dbReference type="GO" id="GO:0042030">
    <property type="term" value="F:ATPase inhibitor activity"/>
    <property type="evidence" value="ECO:0007669"/>
    <property type="project" value="InterPro"/>
</dbReference>
<name>A0A9P6SS82_9FUNG</name>
<reference evidence="6" key="1">
    <citation type="journal article" date="2020" name="Fungal Divers.">
        <title>Resolving the Mortierellaceae phylogeny through synthesis of multi-gene phylogenetics and phylogenomics.</title>
        <authorList>
            <person name="Vandepol N."/>
            <person name="Liber J."/>
            <person name="Desiro A."/>
            <person name="Na H."/>
            <person name="Kennedy M."/>
            <person name="Barry K."/>
            <person name="Grigoriev I.V."/>
            <person name="Miller A.N."/>
            <person name="O'Donnell K."/>
            <person name="Stajich J.E."/>
            <person name="Bonito G."/>
        </authorList>
    </citation>
    <scope>NUCLEOTIDE SEQUENCE</scope>
    <source>
        <strain evidence="6">MES-2147</strain>
    </source>
</reference>